<reference evidence="3" key="1">
    <citation type="journal article" date="2014" name="Int. J. Syst. Evol. Microbiol.">
        <title>Complete genome sequence of Corynebacterium casei LMG S-19264T (=DSM 44701T), isolated from a smear-ripened cheese.</title>
        <authorList>
            <consortium name="US DOE Joint Genome Institute (JGI-PGF)"/>
            <person name="Walter F."/>
            <person name="Albersmeier A."/>
            <person name="Kalinowski J."/>
            <person name="Ruckert C."/>
        </authorList>
    </citation>
    <scope>NUCLEOTIDE SEQUENCE</scope>
    <source>
        <strain evidence="3">CGMCC 1.15034</strain>
    </source>
</reference>
<organism evidence="3 4">
    <name type="scientific">Bradyrhizobium guangdongense</name>
    <dbReference type="NCBI Taxonomy" id="1325090"/>
    <lineage>
        <taxon>Bacteria</taxon>
        <taxon>Pseudomonadati</taxon>
        <taxon>Pseudomonadota</taxon>
        <taxon>Alphaproteobacteria</taxon>
        <taxon>Hyphomicrobiales</taxon>
        <taxon>Nitrobacteraceae</taxon>
        <taxon>Bradyrhizobium</taxon>
    </lineage>
</organism>
<accession>A0AA88BCL4</accession>
<keyword evidence="1" id="KW-1133">Transmembrane helix</keyword>
<evidence type="ECO:0008006" key="5">
    <source>
        <dbReference type="Google" id="ProtNLM"/>
    </source>
</evidence>
<feature type="chain" id="PRO_5041682369" description="PEP-CTERM protein-sorting domain-containing protein" evidence="2">
    <location>
        <begin position="27"/>
        <end position="202"/>
    </location>
</feature>
<proteinExistence type="predicted"/>
<feature type="signal peptide" evidence="2">
    <location>
        <begin position="1"/>
        <end position="26"/>
    </location>
</feature>
<feature type="transmembrane region" description="Helical" evidence="1">
    <location>
        <begin position="173"/>
        <end position="191"/>
    </location>
</feature>
<gene>
    <name evidence="3" type="ORF">GCM10010987_76230</name>
</gene>
<evidence type="ECO:0000256" key="1">
    <source>
        <dbReference type="SAM" id="Phobius"/>
    </source>
</evidence>
<dbReference type="EMBL" id="BMHC01000034">
    <property type="protein sequence ID" value="GGI33809.1"/>
    <property type="molecule type" value="Genomic_DNA"/>
</dbReference>
<dbReference type="AlphaFoldDB" id="A0AA88BCL4"/>
<protein>
    <recommendedName>
        <fullName evidence="5">PEP-CTERM protein-sorting domain-containing protein</fullName>
    </recommendedName>
</protein>
<reference evidence="3" key="2">
    <citation type="submission" date="2022-12" db="EMBL/GenBank/DDBJ databases">
        <authorList>
            <person name="Sun Q."/>
            <person name="Zhou Y."/>
        </authorList>
    </citation>
    <scope>NUCLEOTIDE SEQUENCE</scope>
    <source>
        <strain evidence="3">CGMCC 1.15034</strain>
    </source>
</reference>
<comment type="caution">
    <text evidence="3">The sequence shown here is derived from an EMBL/GenBank/DDBJ whole genome shotgun (WGS) entry which is preliminary data.</text>
</comment>
<keyword evidence="1" id="KW-0472">Membrane</keyword>
<dbReference type="Proteomes" id="UP000625079">
    <property type="component" value="Unassembled WGS sequence"/>
</dbReference>
<evidence type="ECO:0000256" key="2">
    <source>
        <dbReference type="SAM" id="SignalP"/>
    </source>
</evidence>
<keyword evidence="1" id="KW-0812">Transmembrane</keyword>
<dbReference type="Gene3D" id="2.60.120.260">
    <property type="entry name" value="Galactose-binding domain-like"/>
    <property type="match status" value="1"/>
</dbReference>
<evidence type="ECO:0000313" key="4">
    <source>
        <dbReference type="Proteomes" id="UP000625079"/>
    </source>
</evidence>
<sequence length="202" mass="20753">MNIRQTLIAVGTAAVMSIGLGTSAKAVELLQNGGFESGSLAPGWTLTGNGGFTGVGTSPVHSGNYSFFSGPVGSDGILTQTFHDVVGALYTFSGWAFSYGGTPADLGINVGGTASLTLGPPTVPPTGGWLPFTGFFIGHGTDSFVITSRNDPSYNFFDDLSVQGPAAPAVPEASTWAMMLLGFMGVGFAAYRRRSGTSFRFA</sequence>
<name>A0AA88BCL4_9BRAD</name>
<keyword evidence="2" id="KW-0732">Signal</keyword>
<evidence type="ECO:0000313" key="3">
    <source>
        <dbReference type="EMBL" id="GGI33809.1"/>
    </source>
</evidence>